<dbReference type="GO" id="GO:0010181">
    <property type="term" value="F:FMN binding"/>
    <property type="evidence" value="ECO:0007669"/>
    <property type="project" value="TreeGrafter"/>
</dbReference>
<dbReference type="GO" id="GO:0005829">
    <property type="term" value="C:cytosol"/>
    <property type="evidence" value="ECO:0007669"/>
    <property type="project" value="TreeGrafter"/>
</dbReference>
<reference evidence="3 4" key="1">
    <citation type="journal article" date="2018" name="Nat. Biotechnol.">
        <title>A standardized bacterial taxonomy based on genome phylogeny substantially revises the tree of life.</title>
        <authorList>
            <person name="Parks D.H."/>
            <person name="Chuvochina M."/>
            <person name="Waite D.W."/>
            <person name="Rinke C."/>
            <person name="Skarshewski A."/>
            <person name="Chaumeil P.A."/>
            <person name="Hugenholtz P."/>
        </authorList>
    </citation>
    <scope>NUCLEOTIDE SEQUENCE [LARGE SCALE GENOMIC DNA]</scope>
    <source>
        <strain evidence="3">UBA9158</strain>
    </source>
</reference>
<proteinExistence type="predicted"/>
<dbReference type="AlphaFoldDB" id="A0A3C1KMQ3"/>
<dbReference type="InterPro" id="IPR050712">
    <property type="entry name" value="NAD(P)H-dep_reductase"/>
</dbReference>
<dbReference type="PANTHER" id="PTHR30543">
    <property type="entry name" value="CHROMATE REDUCTASE"/>
    <property type="match status" value="1"/>
</dbReference>
<dbReference type="Pfam" id="PF03358">
    <property type="entry name" value="FMN_red"/>
    <property type="match status" value="1"/>
</dbReference>
<dbReference type="InterPro" id="IPR029039">
    <property type="entry name" value="Flavoprotein-like_sf"/>
</dbReference>
<dbReference type="EMBL" id="DMND01000107">
    <property type="protein sequence ID" value="HAN27614.1"/>
    <property type="molecule type" value="Genomic_DNA"/>
</dbReference>
<dbReference type="SUPFAM" id="SSF52218">
    <property type="entry name" value="Flavoproteins"/>
    <property type="match status" value="1"/>
</dbReference>
<dbReference type="InterPro" id="IPR005025">
    <property type="entry name" value="FMN_Rdtase-like_dom"/>
</dbReference>
<name>A0A3C1KMQ3_9GAMM</name>
<dbReference type="GO" id="GO:0016491">
    <property type="term" value="F:oxidoreductase activity"/>
    <property type="evidence" value="ECO:0007669"/>
    <property type="project" value="InterPro"/>
</dbReference>
<dbReference type="Proteomes" id="UP000259273">
    <property type="component" value="Unassembled WGS sequence"/>
</dbReference>
<dbReference type="PANTHER" id="PTHR30543:SF31">
    <property type="entry name" value="NADPH-DEPENDENT AZOREDUCTASE AZR"/>
    <property type="match status" value="1"/>
</dbReference>
<gene>
    <name evidence="3" type="ORF">DCP75_07820</name>
</gene>
<organism evidence="3 4">
    <name type="scientific">Haliea salexigens</name>
    <dbReference type="NCBI Taxonomy" id="287487"/>
    <lineage>
        <taxon>Bacteria</taxon>
        <taxon>Pseudomonadati</taxon>
        <taxon>Pseudomonadota</taxon>
        <taxon>Gammaproteobacteria</taxon>
        <taxon>Cellvibrionales</taxon>
        <taxon>Halieaceae</taxon>
        <taxon>Haliea</taxon>
    </lineage>
</organism>
<evidence type="ECO:0000313" key="3">
    <source>
        <dbReference type="EMBL" id="HAN27614.1"/>
    </source>
</evidence>
<evidence type="ECO:0000313" key="4">
    <source>
        <dbReference type="Proteomes" id="UP000259273"/>
    </source>
</evidence>
<dbReference type="STRING" id="1121937.GCA_000423125_02134"/>
<protein>
    <submittedName>
        <fullName evidence="3">NADPH-dependent oxidoreductase</fullName>
    </submittedName>
</protein>
<accession>A0A3C1KMQ3</accession>
<comment type="caution">
    <text evidence="3">The sequence shown here is derived from an EMBL/GenBank/DDBJ whole genome shotgun (WGS) entry which is preliminary data.</text>
</comment>
<keyword evidence="1" id="KW-0288">FMN</keyword>
<evidence type="ECO:0000256" key="1">
    <source>
        <dbReference type="ARBA" id="ARBA00022643"/>
    </source>
</evidence>
<keyword evidence="1" id="KW-0285">Flavoprotein</keyword>
<sequence>MKLGIISGSHRPDSQSAKVGRYIKHTLLEQKLCDDVWFLDLGGNPLPLWEEGVWDPEDARWQGILDPLRTELHSCDGLIVIAPEWHGMVPAGLKNFLLLWTSGGELAHKPALIVTVSGSIGGAYPVAELRMSGYKTNRLCFIPEHLIVRNVNGVFNADDKDNDQDPHTYHRDRLIYCLELLREYALAMRQVRASGKGALDVYPSGM</sequence>
<dbReference type="Gene3D" id="3.40.50.360">
    <property type="match status" value="1"/>
</dbReference>
<feature type="domain" description="NADPH-dependent FMN reductase-like" evidence="2">
    <location>
        <begin position="1"/>
        <end position="150"/>
    </location>
</feature>
<evidence type="ECO:0000259" key="2">
    <source>
        <dbReference type="Pfam" id="PF03358"/>
    </source>
</evidence>